<dbReference type="GO" id="GO:0004252">
    <property type="term" value="F:serine-type endopeptidase activity"/>
    <property type="evidence" value="ECO:0007669"/>
    <property type="project" value="InterPro"/>
</dbReference>
<sequence length="129" mass="13960">MYATTSLSVQWHSRTAVIHHHLVTQVMGHIVLARRAEPQLYDAGVLGQAKGMAVGTAPKAHLSVYKVVFEGRGWDSDFLAGIDQAIRDGVHVLSMSLGSGPKHFHESGIAVSSFLRYNSRNSSLCCSGK</sequence>
<name>A0AB40CC90_DIOCR</name>
<keyword evidence="4" id="KW-1185">Reference proteome</keyword>
<gene>
    <name evidence="5" type="primary">LOC120275062</name>
</gene>
<dbReference type="Gene3D" id="3.40.50.200">
    <property type="entry name" value="Peptidase S8/S53 domain"/>
    <property type="match status" value="1"/>
</dbReference>
<evidence type="ECO:0000256" key="2">
    <source>
        <dbReference type="ARBA" id="ARBA00022729"/>
    </source>
</evidence>
<evidence type="ECO:0000256" key="1">
    <source>
        <dbReference type="ARBA" id="ARBA00011073"/>
    </source>
</evidence>
<dbReference type="SUPFAM" id="SSF52743">
    <property type="entry name" value="Subtilisin-like"/>
    <property type="match status" value="1"/>
</dbReference>
<dbReference type="InterPro" id="IPR036852">
    <property type="entry name" value="Peptidase_S8/S53_dom_sf"/>
</dbReference>
<evidence type="ECO:0000313" key="5">
    <source>
        <dbReference type="RefSeq" id="XP_039137483.1"/>
    </source>
</evidence>
<dbReference type="GeneID" id="120275062"/>
<comment type="similarity">
    <text evidence="1">Belongs to the peptidase S8 family.</text>
</comment>
<dbReference type="InterPro" id="IPR045051">
    <property type="entry name" value="SBT"/>
</dbReference>
<keyword evidence="2" id="KW-0732">Signal</keyword>
<evidence type="ECO:0000259" key="3">
    <source>
        <dbReference type="Pfam" id="PF00082"/>
    </source>
</evidence>
<dbReference type="AlphaFoldDB" id="A0AB40CC90"/>
<protein>
    <submittedName>
        <fullName evidence="5">Subtilisin-like protease SBT1.7</fullName>
    </submittedName>
</protein>
<organism evidence="4 5">
    <name type="scientific">Dioscorea cayennensis subsp. rotundata</name>
    <name type="common">White Guinea yam</name>
    <name type="synonym">Dioscorea rotundata</name>
    <dbReference type="NCBI Taxonomy" id="55577"/>
    <lineage>
        <taxon>Eukaryota</taxon>
        <taxon>Viridiplantae</taxon>
        <taxon>Streptophyta</taxon>
        <taxon>Embryophyta</taxon>
        <taxon>Tracheophyta</taxon>
        <taxon>Spermatophyta</taxon>
        <taxon>Magnoliopsida</taxon>
        <taxon>Liliopsida</taxon>
        <taxon>Dioscoreales</taxon>
        <taxon>Dioscoreaceae</taxon>
        <taxon>Dioscorea</taxon>
    </lineage>
</organism>
<proteinExistence type="inferred from homology"/>
<accession>A0AB40CC90</accession>
<dbReference type="Proteomes" id="UP001515500">
    <property type="component" value="Chromosome 14"/>
</dbReference>
<feature type="domain" description="Peptidase S8/S53" evidence="3">
    <location>
        <begin position="48"/>
        <end position="114"/>
    </location>
</feature>
<dbReference type="Pfam" id="PF00082">
    <property type="entry name" value="Peptidase_S8"/>
    <property type="match status" value="1"/>
</dbReference>
<dbReference type="PANTHER" id="PTHR10795">
    <property type="entry name" value="PROPROTEIN CONVERTASE SUBTILISIN/KEXIN"/>
    <property type="match status" value="1"/>
</dbReference>
<reference evidence="5" key="1">
    <citation type="submission" date="2025-08" db="UniProtKB">
        <authorList>
            <consortium name="RefSeq"/>
        </authorList>
    </citation>
    <scope>IDENTIFICATION</scope>
</reference>
<dbReference type="GO" id="GO:0006508">
    <property type="term" value="P:proteolysis"/>
    <property type="evidence" value="ECO:0007669"/>
    <property type="project" value="InterPro"/>
</dbReference>
<dbReference type="RefSeq" id="XP_039137483.1">
    <property type="nucleotide sequence ID" value="XM_039281549.1"/>
</dbReference>
<dbReference type="InterPro" id="IPR000209">
    <property type="entry name" value="Peptidase_S8/S53_dom"/>
</dbReference>
<evidence type="ECO:0000313" key="4">
    <source>
        <dbReference type="Proteomes" id="UP001515500"/>
    </source>
</evidence>